<name>A0A6S6SXN0_9BACT</name>
<dbReference type="AlphaFoldDB" id="A0A6S6SXN0"/>
<sequence>LEITSPPIGRDTPLKWAFEQRTLLKKTKQSHVKELVLWVLDHFLQKKFANLHD</sequence>
<gene>
    <name evidence="1" type="ORF">HELGO_WM37496</name>
</gene>
<evidence type="ECO:0000313" key="1">
    <source>
        <dbReference type="EMBL" id="CAA6809425.1"/>
    </source>
</evidence>
<protein>
    <submittedName>
        <fullName evidence="1">Uncharacterized protein</fullName>
    </submittedName>
</protein>
<proteinExistence type="predicted"/>
<dbReference type="EMBL" id="CACVAZ010000059">
    <property type="protein sequence ID" value="CAA6809425.1"/>
    <property type="molecule type" value="Genomic_DNA"/>
</dbReference>
<feature type="non-terminal residue" evidence="1">
    <location>
        <position position="1"/>
    </location>
</feature>
<reference evidence="1" key="1">
    <citation type="submission" date="2020-01" db="EMBL/GenBank/DDBJ databases">
        <authorList>
            <person name="Meier V. D."/>
            <person name="Meier V D."/>
        </authorList>
    </citation>
    <scope>NUCLEOTIDE SEQUENCE</scope>
    <source>
        <strain evidence="1">HLG_WM_MAG_02</strain>
    </source>
</reference>
<accession>A0A6S6SXN0</accession>
<organism evidence="1">
    <name type="scientific">uncultured Sulfurovum sp</name>
    <dbReference type="NCBI Taxonomy" id="269237"/>
    <lineage>
        <taxon>Bacteria</taxon>
        <taxon>Pseudomonadati</taxon>
        <taxon>Campylobacterota</taxon>
        <taxon>Epsilonproteobacteria</taxon>
        <taxon>Campylobacterales</taxon>
        <taxon>Sulfurovaceae</taxon>
        <taxon>Sulfurovum</taxon>
        <taxon>environmental samples</taxon>
    </lineage>
</organism>